<dbReference type="EMBL" id="JABBWM010000025">
    <property type="protein sequence ID" value="KAG2108949.1"/>
    <property type="molecule type" value="Genomic_DNA"/>
</dbReference>
<dbReference type="Pfam" id="PF14022">
    <property type="entry name" value="DUF4238"/>
    <property type="match status" value="1"/>
</dbReference>
<evidence type="ECO:0000313" key="3">
    <source>
        <dbReference type="Proteomes" id="UP000823399"/>
    </source>
</evidence>
<dbReference type="RefSeq" id="XP_041293192.1">
    <property type="nucleotide sequence ID" value="XM_041444022.1"/>
</dbReference>
<organism evidence="2 3">
    <name type="scientific">Suillus discolor</name>
    <dbReference type="NCBI Taxonomy" id="1912936"/>
    <lineage>
        <taxon>Eukaryota</taxon>
        <taxon>Fungi</taxon>
        <taxon>Dikarya</taxon>
        <taxon>Basidiomycota</taxon>
        <taxon>Agaricomycotina</taxon>
        <taxon>Agaricomycetes</taxon>
        <taxon>Agaricomycetidae</taxon>
        <taxon>Boletales</taxon>
        <taxon>Suillineae</taxon>
        <taxon>Suillaceae</taxon>
        <taxon>Suillus</taxon>
    </lineage>
</organism>
<gene>
    <name evidence="2" type="ORF">F5147DRAFT_836816</name>
</gene>
<dbReference type="OrthoDB" id="5340163at2759"/>
<dbReference type="AlphaFoldDB" id="A0A9P7F7F8"/>
<comment type="caution">
    <text evidence="2">The sequence shown here is derived from an EMBL/GenBank/DDBJ whole genome shotgun (WGS) entry which is preliminary data.</text>
</comment>
<evidence type="ECO:0000313" key="2">
    <source>
        <dbReference type="EMBL" id="KAG2108949.1"/>
    </source>
</evidence>
<dbReference type="GeneID" id="64706281"/>
<proteinExistence type="predicted"/>
<name>A0A9P7F7F8_9AGAM</name>
<feature type="compositionally biased region" description="Polar residues" evidence="1">
    <location>
        <begin position="25"/>
        <end position="35"/>
    </location>
</feature>
<keyword evidence="3" id="KW-1185">Reference proteome</keyword>
<dbReference type="Proteomes" id="UP000823399">
    <property type="component" value="Unassembled WGS sequence"/>
</dbReference>
<sequence length="791" mass="89339">MTRRCRRNVPKQQTRAELAGEAQKTDSSSSPRVPKTQYQHFIPRFILRRFQVGPVKSRKERDKEFQRTGVDPEYVRYYDVATGSLDIRPIGKVYGVPNVYQDVRNALNINEVEEKLGKLENRAASIITDLHKALPQGTLTLKRRTLEDLRKFLFIMHYRNVSCSDIYFQADHPENASSRQWIESFMQAKGLHSAAEAWLYFLRYYLDTSHSNIMQDAAELVEKYGEGGLQKMMIESHIPPDLEHFPAYTYYVQANGYFFSIWEAAEGEEFIITSHTFGLWEGLGYGCPGMHRIFVVSPRIAIVLRHVLSRPELKEDTKPGAFVSCLLDVNPAPPTPIYTRGEHGTHIDQINFQSAMALARYRSSQKGEDDSFVFKITKLSRPQTLNFNSVLLVNVTETGSLTFLSKESMLRSARAFLSWPVYGLLVPLIARLTDPTESEVSAPRPPSQSPVAVPDQDVDALTLVDVGLYVLLMQICTGIRQFETAYGRAHLVFRIMDKAKPTSFADEISREVEKAFKICKDSEDEMPVGEGISFAPLLSSISNELSSKLFRFMIPCMSRLGAVMSGGEGIMEELQDEVTVVCFLARASSSPAVWHALSCISPQAPEILSKVFKEGTPGDASTASFTRLMYRQRASLSSFSSGFHLAYSLRAMCAMSGPTTNTVSRSYYQLTASIIQRLGRTMLGYLPEPYASQPRERPKARLIYKIPEKHSDLLFSNMKMILRYSLPGYVPSPGGNTPEQTLMRWIDEMAIVGSLVWLGKHRRNYLDFTLHVFLQGMNFKLFEDEEATGST</sequence>
<accession>A0A9P7F7F8</accession>
<protein>
    <submittedName>
        <fullName evidence="2">Uncharacterized protein</fullName>
    </submittedName>
</protein>
<reference evidence="2" key="1">
    <citation type="journal article" date="2020" name="New Phytol.">
        <title>Comparative genomics reveals dynamic genome evolution in host specialist ectomycorrhizal fungi.</title>
        <authorList>
            <person name="Lofgren L.A."/>
            <person name="Nguyen N.H."/>
            <person name="Vilgalys R."/>
            <person name="Ruytinx J."/>
            <person name="Liao H.L."/>
            <person name="Branco S."/>
            <person name="Kuo A."/>
            <person name="LaButti K."/>
            <person name="Lipzen A."/>
            <person name="Andreopoulos W."/>
            <person name="Pangilinan J."/>
            <person name="Riley R."/>
            <person name="Hundley H."/>
            <person name="Na H."/>
            <person name="Barry K."/>
            <person name="Grigoriev I.V."/>
            <person name="Stajich J.E."/>
            <person name="Kennedy P.G."/>
        </authorList>
    </citation>
    <scope>NUCLEOTIDE SEQUENCE</scope>
    <source>
        <strain evidence="2">FC423</strain>
    </source>
</reference>
<feature type="region of interest" description="Disordered" evidence="1">
    <location>
        <begin position="1"/>
        <end position="35"/>
    </location>
</feature>
<evidence type="ECO:0000256" key="1">
    <source>
        <dbReference type="SAM" id="MobiDB-lite"/>
    </source>
</evidence>
<dbReference type="InterPro" id="IPR025332">
    <property type="entry name" value="DUF4238"/>
</dbReference>